<evidence type="ECO:0000313" key="3">
    <source>
        <dbReference type="Proteomes" id="UP000614601"/>
    </source>
</evidence>
<dbReference type="AlphaFoldDB" id="A0A811K3A9"/>
<feature type="compositionally biased region" description="Polar residues" evidence="1">
    <location>
        <begin position="1"/>
        <end position="19"/>
    </location>
</feature>
<proteinExistence type="predicted"/>
<protein>
    <submittedName>
        <fullName evidence="2">Uncharacterized protein</fullName>
    </submittedName>
</protein>
<evidence type="ECO:0000313" key="2">
    <source>
        <dbReference type="EMBL" id="CAD5210416.1"/>
    </source>
</evidence>
<gene>
    <name evidence="2" type="ORF">BOKJ2_LOCUS3177</name>
</gene>
<feature type="region of interest" description="Disordered" evidence="1">
    <location>
        <begin position="47"/>
        <end position="73"/>
    </location>
</feature>
<accession>A0A811K3A9</accession>
<sequence>MEVPRSSMSQNVYTPNPTSYHGVPIVTKSDEHNNVQPREVYVPIQQNNVPSTSRDISADSFDYGTRSNSSDAQQSAPDYMNLFLNGEFVDIPAKLFENEAIFRSVISRESFDKLSSEAKYRLKGFLPSAFMEKQNFEKDLDIAFTEEAFIPAPLVVYQKTRGGYYNHPHSADPNQLNSYYRVLHNHFIRNHSMRLLRKLLLSRKTILEKAEHVGFNEEINLNIPSLKRPKKKDVVIEKRSQYRLKMLFKEVKRISGTEERDSSDDENDEFEKPFKPCNKEAKSTLYEPKMAECDLDLYQPHCLPDVKEMLIQYKALRERAPDCPTLDTAGITLESVYERVGLSYQSEKNHALNVCGISPEKPPPKKAKN</sequence>
<feature type="region of interest" description="Disordered" evidence="1">
    <location>
        <begin position="1"/>
        <end position="23"/>
    </location>
</feature>
<dbReference type="Proteomes" id="UP000783686">
    <property type="component" value="Unassembled WGS sequence"/>
</dbReference>
<dbReference type="OrthoDB" id="70874at2759"/>
<comment type="caution">
    <text evidence="2">The sequence shown here is derived from an EMBL/GenBank/DDBJ whole genome shotgun (WGS) entry which is preliminary data.</text>
</comment>
<keyword evidence="3" id="KW-1185">Reference proteome</keyword>
<name>A0A811K3A9_9BILA</name>
<dbReference type="Proteomes" id="UP000614601">
    <property type="component" value="Unassembled WGS sequence"/>
</dbReference>
<feature type="region of interest" description="Disordered" evidence="1">
    <location>
        <begin position="255"/>
        <end position="275"/>
    </location>
</feature>
<dbReference type="EMBL" id="CAJFCW020000002">
    <property type="protein sequence ID" value="CAG9091295.1"/>
    <property type="molecule type" value="Genomic_DNA"/>
</dbReference>
<organism evidence="2 3">
    <name type="scientific">Bursaphelenchus okinawaensis</name>
    <dbReference type="NCBI Taxonomy" id="465554"/>
    <lineage>
        <taxon>Eukaryota</taxon>
        <taxon>Metazoa</taxon>
        <taxon>Ecdysozoa</taxon>
        <taxon>Nematoda</taxon>
        <taxon>Chromadorea</taxon>
        <taxon>Rhabditida</taxon>
        <taxon>Tylenchina</taxon>
        <taxon>Tylenchomorpha</taxon>
        <taxon>Aphelenchoidea</taxon>
        <taxon>Aphelenchoididae</taxon>
        <taxon>Bursaphelenchus</taxon>
    </lineage>
</organism>
<evidence type="ECO:0000256" key="1">
    <source>
        <dbReference type="SAM" id="MobiDB-lite"/>
    </source>
</evidence>
<reference evidence="2" key="1">
    <citation type="submission" date="2020-09" db="EMBL/GenBank/DDBJ databases">
        <authorList>
            <person name="Kikuchi T."/>
        </authorList>
    </citation>
    <scope>NUCLEOTIDE SEQUENCE</scope>
    <source>
        <strain evidence="2">SH1</strain>
    </source>
</reference>
<dbReference type="EMBL" id="CAJFDH010000002">
    <property type="protein sequence ID" value="CAD5210416.1"/>
    <property type="molecule type" value="Genomic_DNA"/>
</dbReference>